<evidence type="ECO:0000313" key="1">
    <source>
        <dbReference type="EMBL" id="JAE14127.1"/>
    </source>
</evidence>
<dbReference type="AlphaFoldDB" id="A0A0A9FPA9"/>
<name>A0A0A9FPA9_ARUDO</name>
<dbReference type="EMBL" id="GBRH01183769">
    <property type="protein sequence ID" value="JAE14127.1"/>
    <property type="molecule type" value="Transcribed_RNA"/>
</dbReference>
<protein>
    <submittedName>
        <fullName evidence="1">Uncharacterized protein</fullName>
    </submittedName>
</protein>
<accession>A0A0A9FPA9</accession>
<proteinExistence type="predicted"/>
<organism evidence="1">
    <name type="scientific">Arundo donax</name>
    <name type="common">Giant reed</name>
    <name type="synonym">Donax arundinaceus</name>
    <dbReference type="NCBI Taxonomy" id="35708"/>
    <lineage>
        <taxon>Eukaryota</taxon>
        <taxon>Viridiplantae</taxon>
        <taxon>Streptophyta</taxon>
        <taxon>Embryophyta</taxon>
        <taxon>Tracheophyta</taxon>
        <taxon>Spermatophyta</taxon>
        <taxon>Magnoliopsida</taxon>
        <taxon>Liliopsida</taxon>
        <taxon>Poales</taxon>
        <taxon>Poaceae</taxon>
        <taxon>PACMAD clade</taxon>
        <taxon>Arundinoideae</taxon>
        <taxon>Arundineae</taxon>
        <taxon>Arundo</taxon>
    </lineage>
</organism>
<reference evidence="1" key="2">
    <citation type="journal article" date="2015" name="Data Brief">
        <title>Shoot transcriptome of the giant reed, Arundo donax.</title>
        <authorList>
            <person name="Barrero R.A."/>
            <person name="Guerrero F.D."/>
            <person name="Moolhuijzen P."/>
            <person name="Goolsby J.A."/>
            <person name="Tidwell J."/>
            <person name="Bellgard S.E."/>
            <person name="Bellgard M.I."/>
        </authorList>
    </citation>
    <scope>NUCLEOTIDE SEQUENCE</scope>
    <source>
        <tissue evidence="1">Shoot tissue taken approximately 20 cm above the soil surface</tissue>
    </source>
</reference>
<sequence length="36" mass="4300">MVHRFRGCLISFQPCYWVRKSFLVKIHFDTPSKGNT</sequence>
<reference evidence="1" key="1">
    <citation type="submission" date="2014-09" db="EMBL/GenBank/DDBJ databases">
        <authorList>
            <person name="Magalhaes I.L.F."/>
            <person name="Oliveira U."/>
            <person name="Santos F.R."/>
            <person name="Vidigal T.H.D.A."/>
            <person name="Brescovit A.D."/>
            <person name="Santos A.J."/>
        </authorList>
    </citation>
    <scope>NUCLEOTIDE SEQUENCE</scope>
    <source>
        <tissue evidence="1">Shoot tissue taken approximately 20 cm above the soil surface</tissue>
    </source>
</reference>